<feature type="domain" description="Endo-1,3(4)-beta-glucanase 1 carbohydrate binding" evidence="2">
    <location>
        <begin position="35"/>
        <end position="83"/>
    </location>
</feature>
<feature type="chain" id="PRO_5042120964" evidence="1">
    <location>
        <begin position="31"/>
        <end position="209"/>
    </location>
</feature>
<dbReference type="EMBL" id="JARJCW010000124">
    <property type="protein sequence ID" value="KAJ7192095.1"/>
    <property type="molecule type" value="Genomic_DNA"/>
</dbReference>
<feature type="signal peptide" evidence="1">
    <location>
        <begin position="1"/>
        <end position="30"/>
    </location>
</feature>
<dbReference type="AlphaFoldDB" id="A0AAD6UTP9"/>
<evidence type="ECO:0000313" key="3">
    <source>
        <dbReference type="EMBL" id="KAJ7192095.1"/>
    </source>
</evidence>
<comment type="caution">
    <text evidence="3">The sequence shown here is derived from an EMBL/GenBank/DDBJ whole genome shotgun (WGS) entry which is preliminary data.</text>
</comment>
<proteinExistence type="predicted"/>
<feature type="domain" description="Endo-1,3(4)-beta-glucanase 1 carbohydrate binding" evidence="2">
    <location>
        <begin position="96"/>
        <end position="144"/>
    </location>
</feature>
<evidence type="ECO:0000313" key="4">
    <source>
        <dbReference type="Proteomes" id="UP001219525"/>
    </source>
</evidence>
<dbReference type="Pfam" id="PF10645">
    <property type="entry name" value="Carb_bind"/>
    <property type="match status" value="2"/>
</dbReference>
<evidence type="ECO:0000256" key="1">
    <source>
        <dbReference type="SAM" id="SignalP"/>
    </source>
</evidence>
<dbReference type="GO" id="GO:0030246">
    <property type="term" value="F:carbohydrate binding"/>
    <property type="evidence" value="ECO:0007669"/>
    <property type="project" value="InterPro"/>
</dbReference>
<evidence type="ECO:0000259" key="2">
    <source>
        <dbReference type="Pfam" id="PF10645"/>
    </source>
</evidence>
<accession>A0AAD6UTP9</accession>
<keyword evidence="1" id="KW-0732">Signal</keyword>
<protein>
    <submittedName>
        <fullName evidence="3">Carbohydrate binding-domain-containing protein</fullName>
    </submittedName>
</protein>
<name>A0AAD6UTP9_9AGAR</name>
<sequence length="209" mass="22048">MQPLFRVVNMAPFLSFVLSAVVAGIVAVSAEDLLSCGDAMYFPSQYTCFDGNFLCPIINGDRNLRCGADCYSTSQYTCSDDTLQLKPQDGADTLENCGDARFSASQYVCFDGDFLCPIIDGTATLRCDDACFDPTQYTCTDGALSPVPAPTTSAAPPAPSCVSHFGDSQICSDQGCLQLACCPGLFAVADKCRSPCDFNPSDPSCTGSS</sequence>
<keyword evidence="4" id="KW-1185">Reference proteome</keyword>
<reference evidence="3" key="1">
    <citation type="submission" date="2023-03" db="EMBL/GenBank/DDBJ databases">
        <title>Massive genome expansion in bonnet fungi (Mycena s.s.) driven by repeated elements and novel gene families across ecological guilds.</title>
        <authorList>
            <consortium name="Lawrence Berkeley National Laboratory"/>
            <person name="Harder C.B."/>
            <person name="Miyauchi S."/>
            <person name="Viragh M."/>
            <person name="Kuo A."/>
            <person name="Thoen E."/>
            <person name="Andreopoulos B."/>
            <person name="Lu D."/>
            <person name="Skrede I."/>
            <person name="Drula E."/>
            <person name="Henrissat B."/>
            <person name="Morin E."/>
            <person name="Kohler A."/>
            <person name="Barry K."/>
            <person name="LaButti K."/>
            <person name="Morin E."/>
            <person name="Salamov A."/>
            <person name="Lipzen A."/>
            <person name="Mereny Z."/>
            <person name="Hegedus B."/>
            <person name="Baldrian P."/>
            <person name="Stursova M."/>
            <person name="Weitz H."/>
            <person name="Taylor A."/>
            <person name="Grigoriev I.V."/>
            <person name="Nagy L.G."/>
            <person name="Martin F."/>
            <person name="Kauserud H."/>
        </authorList>
    </citation>
    <scope>NUCLEOTIDE SEQUENCE</scope>
    <source>
        <strain evidence="3">9144</strain>
    </source>
</reference>
<gene>
    <name evidence="3" type="ORF">GGX14DRAFT_30677</name>
</gene>
<dbReference type="Proteomes" id="UP001219525">
    <property type="component" value="Unassembled WGS sequence"/>
</dbReference>
<organism evidence="3 4">
    <name type="scientific">Mycena pura</name>
    <dbReference type="NCBI Taxonomy" id="153505"/>
    <lineage>
        <taxon>Eukaryota</taxon>
        <taxon>Fungi</taxon>
        <taxon>Dikarya</taxon>
        <taxon>Basidiomycota</taxon>
        <taxon>Agaricomycotina</taxon>
        <taxon>Agaricomycetes</taxon>
        <taxon>Agaricomycetidae</taxon>
        <taxon>Agaricales</taxon>
        <taxon>Marasmiineae</taxon>
        <taxon>Mycenaceae</taxon>
        <taxon>Mycena</taxon>
    </lineage>
</organism>
<dbReference type="InterPro" id="IPR018909">
    <property type="entry name" value="Eng1_septum"/>
</dbReference>